<dbReference type="InterPro" id="IPR051783">
    <property type="entry name" value="NAD(P)-dependent_oxidoreduct"/>
</dbReference>
<dbReference type="PANTHER" id="PTHR48079">
    <property type="entry name" value="PROTEIN YEEZ"/>
    <property type="match status" value="1"/>
</dbReference>
<dbReference type="InterPro" id="IPR036291">
    <property type="entry name" value="NAD(P)-bd_dom_sf"/>
</dbReference>
<name>A0ABR3FJ33_9AGAR</name>
<dbReference type="InterPro" id="IPR008030">
    <property type="entry name" value="NmrA-like"/>
</dbReference>
<evidence type="ECO:0000259" key="1">
    <source>
        <dbReference type="Pfam" id="PF05368"/>
    </source>
</evidence>
<sequence length="365" mass="39826">MSAAEGRRTIFFLGATGFLGSEVLILLANEFPNFHIRALVRGPVQEKEDQLKAVYNDLSVVEGTLEDAGVIEDEVAKADFVINCASSDHWPSVKATLTGLEKNSAGNPSKPPLYIHVSGLGITSDNCKGEHVELKNIPCYTDIEFKLEDCPPYNTHLESDKPIVQAGTRTQNPVRTIIVFPGWIYGIGRGIQKTTLPIRNFITMAKTAGHAGTWGKGYNRMNNIHVRDCANAVFLVFKAALEGKADEGAEGLCNCFIFVVNAFAHYLPDFAVSDEPRVTNEAIAAKVGDVMHAKGLIKEPGSRPLPDEIVEPLGFYGWSLLGGNQITRPGKLFKLGWEPTETKKLSLMDSITDEIELALKNSAIV</sequence>
<gene>
    <name evidence="2" type="ORF">V5O48_006755</name>
</gene>
<reference evidence="2 3" key="1">
    <citation type="submission" date="2024-02" db="EMBL/GenBank/DDBJ databases">
        <title>A draft genome for the cacao thread blight pathogen Marasmius crinis-equi.</title>
        <authorList>
            <person name="Cohen S.P."/>
            <person name="Baruah I.K."/>
            <person name="Amoako-Attah I."/>
            <person name="Bukari Y."/>
            <person name="Meinhardt L.W."/>
            <person name="Bailey B.A."/>
        </authorList>
    </citation>
    <scope>NUCLEOTIDE SEQUENCE [LARGE SCALE GENOMIC DNA]</scope>
    <source>
        <strain evidence="2 3">GH-76</strain>
    </source>
</reference>
<accession>A0ABR3FJ33</accession>
<comment type="caution">
    <text evidence="2">The sequence shown here is derived from an EMBL/GenBank/DDBJ whole genome shotgun (WGS) entry which is preliminary data.</text>
</comment>
<organism evidence="2 3">
    <name type="scientific">Marasmius crinis-equi</name>
    <dbReference type="NCBI Taxonomy" id="585013"/>
    <lineage>
        <taxon>Eukaryota</taxon>
        <taxon>Fungi</taxon>
        <taxon>Dikarya</taxon>
        <taxon>Basidiomycota</taxon>
        <taxon>Agaricomycotina</taxon>
        <taxon>Agaricomycetes</taxon>
        <taxon>Agaricomycetidae</taxon>
        <taxon>Agaricales</taxon>
        <taxon>Marasmiineae</taxon>
        <taxon>Marasmiaceae</taxon>
        <taxon>Marasmius</taxon>
    </lineage>
</organism>
<protein>
    <recommendedName>
        <fullName evidence="1">NmrA-like domain-containing protein</fullName>
    </recommendedName>
</protein>
<proteinExistence type="predicted"/>
<dbReference type="Gene3D" id="3.40.50.720">
    <property type="entry name" value="NAD(P)-binding Rossmann-like Domain"/>
    <property type="match status" value="1"/>
</dbReference>
<evidence type="ECO:0000313" key="3">
    <source>
        <dbReference type="Proteomes" id="UP001465976"/>
    </source>
</evidence>
<keyword evidence="3" id="KW-1185">Reference proteome</keyword>
<dbReference type="EMBL" id="JBAHYK010000325">
    <property type="protein sequence ID" value="KAL0575216.1"/>
    <property type="molecule type" value="Genomic_DNA"/>
</dbReference>
<dbReference type="Pfam" id="PF05368">
    <property type="entry name" value="NmrA"/>
    <property type="match status" value="1"/>
</dbReference>
<feature type="domain" description="NmrA-like" evidence="1">
    <location>
        <begin position="8"/>
        <end position="84"/>
    </location>
</feature>
<dbReference type="SUPFAM" id="SSF51735">
    <property type="entry name" value="NAD(P)-binding Rossmann-fold domains"/>
    <property type="match status" value="1"/>
</dbReference>
<dbReference type="PANTHER" id="PTHR48079:SF6">
    <property type="entry name" value="NAD(P)-BINDING DOMAIN-CONTAINING PROTEIN-RELATED"/>
    <property type="match status" value="1"/>
</dbReference>
<evidence type="ECO:0000313" key="2">
    <source>
        <dbReference type="EMBL" id="KAL0575216.1"/>
    </source>
</evidence>
<dbReference type="Proteomes" id="UP001465976">
    <property type="component" value="Unassembled WGS sequence"/>
</dbReference>